<reference evidence="1 2" key="1">
    <citation type="submission" date="2018-10" db="EMBL/GenBank/DDBJ databases">
        <authorList>
            <person name="Ekblom R."/>
            <person name="Jareborg N."/>
        </authorList>
    </citation>
    <scope>NUCLEOTIDE SEQUENCE [LARGE SCALE GENOMIC DNA]</scope>
    <source>
        <tissue evidence="1">Muscle</tissue>
    </source>
</reference>
<proteinExistence type="predicted"/>
<organism evidence="1 2">
    <name type="scientific">Gulo gulo</name>
    <name type="common">Wolverine</name>
    <name type="synonym">Gluton</name>
    <dbReference type="NCBI Taxonomy" id="48420"/>
    <lineage>
        <taxon>Eukaryota</taxon>
        <taxon>Metazoa</taxon>
        <taxon>Chordata</taxon>
        <taxon>Craniata</taxon>
        <taxon>Vertebrata</taxon>
        <taxon>Euteleostomi</taxon>
        <taxon>Mammalia</taxon>
        <taxon>Eutheria</taxon>
        <taxon>Laurasiatheria</taxon>
        <taxon>Carnivora</taxon>
        <taxon>Caniformia</taxon>
        <taxon>Musteloidea</taxon>
        <taxon>Mustelidae</taxon>
        <taxon>Guloninae</taxon>
        <taxon>Gulo</taxon>
    </lineage>
</organism>
<evidence type="ECO:0000313" key="1">
    <source>
        <dbReference type="EMBL" id="VCX15437.1"/>
    </source>
</evidence>
<accession>A0A9X9M0V7</accession>
<dbReference type="Proteomes" id="UP000269945">
    <property type="component" value="Unassembled WGS sequence"/>
</dbReference>
<keyword evidence="2" id="KW-1185">Reference proteome</keyword>
<gene>
    <name evidence="1" type="ORF">BN2614_LOCUS1</name>
</gene>
<protein>
    <submittedName>
        <fullName evidence="1">Uncharacterized protein</fullName>
    </submittedName>
</protein>
<sequence length="8" mass="986">MTNMVMPY</sequence>
<comment type="caution">
    <text evidence="1">The sequence shown here is derived from an EMBL/GenBank/DDBJ whole genome shotgun (WGS) entry which is preliminary data.</text>
</comment>
<dbReference type="EMBL" id="CYRY02035302">
    <property type="protein sequence ID" value="VCX15437.1"/>
    <property type="molecule type" value="Genomic_DNA"/>
</dbReference>
<evidence type="ECO:0000313" key="2">
    <source>
        <dbReference type="Proteomes" id="UP000269945"/>
    </source>
</evidence>
<name>A0A9X9M0V7_GULGU</name>